<accession>A0A2H3CQY0</accession>
<evidence type="ECO:0000256" key="1">
    <source>
        <dbReference type="SAM" id="MobiDB-lite"/>
    </source>
</evidence>
<proteinExistence type="predicted"/>
<reference evidence="3" key="1">
    <citation type="journal article" date="2017" name="Nat. Ecol. Evol.">
        <title>Genome expansion and lineage-specific genetic innovations in the forest pathogenic fungi Armillaria.</title>
        <authorList>
            <person name="Sipos G."/>
            <person name="Prasanna A.N."/>
            <person name="Walter M.C."/>
            <person name="O'Connor E."/>
            <person name="Balint B."/>
            <person name="Krizsan K."/>
            <person name="Kiss B."/>
            <person name="Hess J."/>
            <person name="Varga T."/>
            <person name="Slot J."/>
            <person name="Riley R."/>
            <person name="Boka B."/>
            <person name="Rigling D."/>
            <person name="Barry K."/>
            <person name="Lee J."/>
            <person name="Mihaltcheva S."/>
            <person name="LaButti K."/>
            <person name="Lipzen A."/>
            <person name="Waldron R."/>
            <person name="Moloney N.M."/>
            <person name="Sperisen C."/>
            <person name="Kredics L."/>
            <person name="Vagvoelgyi C."/>
            <person name="Patrignani A."/>
            <person name="Fitzpatrick D."/>
            <person name="Nagy I."/>
            <person name="Doyle S."/>
            <person name="Anderson J.B."/>
            <person name="Grigoriev I.V."/>
            <person name="Gueldener U."/>
            <person name="Muensterkoetter M."/>
            <person name="Nagy L.G."/>
        </authorList>
    </citation>
    <scope>NUCLEOTIDE SEQUENCE [LARGE SCALE GENOMIC DNA]</scope>
    <source>
        <strain evidence="3">Ar21-2</strain>
    </source>
</reference>
<dbReference type="Proteomes" id="UP000217790">
    <property type="component" value="Unassembled WGS sequence"/>
</dbReference>
<sequence length="241" mass="26434">MEHAKKTEMALSEAEALLNAVKFDGNSDIDVHVAELCTKRRAVNDLCNTPLSDQEFHSIIICSILPTDNWMPLLPSLYQMPMLSNIVSQLQTHATTLRAAGKGPTQSQALATGYPATHRPRCANPGCKACNKSKHTTNNCYWPGGEKEGQFPSNFGHQHHANHASTNTTADTTRHFVLAARAPTTVNVDCDEDGLVVQDGPTGEHIFEWNSTRSFWRWDEPEDAGSTTSSEDSPMNATLTD</sequence>
<organism evidence="2 3">
    <name type="scientific">Armillaria gallica</name>
    <name type="common">Bulbous honey fungus</name>
    <name type="synonym">Armillaria bulbosa</name>
    <dbReference type="NCBI Taxonomy" id="47427"/>
    <lineage>
        <taxon>Eukaryota</taxon>
        <taxon>Fungi</taxon>
        <taxon>Dikarya</taxon>
        <taxon>Basidiomycota</taxon>
        <taxon>Agaricomycotina</taxon>
        <taxon>Agaricomycetes</taxon>
        <taxon>Agaricomycetidae</taxon>
        <taxon>Agaricales</taxon>
        <taxon>Marasmiineae</taxon>
        <taxon>Physalacriaceae</taxon>
        <taxon>Armillaria</taxon>
    </lineage>
</organism>
<feature type="region of interest" description="Disordered" evidence="1">
    <location>
        <begin position="218"/>
        <end position="241"/>
    </location>
</feature>
<keyword evidence="3" id="KW-1185">Reference proteome</keyword>
<dbReference type="AlphaFoldDB" id="A0A2H3CQY0"/>
<evidence type="ECO:0000313" key="2">
    <source>
        <dbReference type="EMBL" id="PBK84270.1"/>
    </source>
</evidence>
<name>A0A2H3CQY0_ARMGA</name>
<dbReference type="OMA" id="HRPRCAN"/>
<dbReference type="OrthoDB" id="3035098at2759"/>
<dbReference type="InParanoid" id="A0A2H3CQY0"/>
<dbReference type="STRING" id="47427.A0A2H3CQY0"/>
<gene>
    <name evidence="2" type="ORF">ARMGADRAFT_1037206</name>
</gene>
<protein>
    <submittedName>
        <fullName evidence="2">Uncharacterized protein</fullName>
    </submittedName>
</protein>
<evidence type="ECO:0000313" key="3">
    <source>
        <dbReference type="Proteomes" id="UP000217790"/>
    </source>
</evidence>
<feature type="compositionally biased region" description="Polar residues" evidence="1">
    <location>
        <begin position="225"/>
        <end position="241"/>
    </location>
</feature>
<dbReference type="EMBL" id="KZ293699">
    <property type="protein sequence ID" value="PBK84270.1"/>
    <property type="molecule type" value="Genomic_DNA"/>
</dbReference>